<keyword evidence="3" id="KW-1003">Cell membrane</keyword>
<comment type="caution">
    <text evidence="8">The sequence shown here is derived from an EMBL/GenBank/DDBJ whole genome shotgun (WGS) entry which is preliminary data.</text>
</comment>
<feature type="transmembrane region" description="Helical" evidence="7">
    <location>
        <begin position="6"/>
        <end position="38"/>
    </location>
</feature>
<evidence type="ECO:0000256" key="1">
    <source>
        <dbReference type="ARBA" id="ARBA00004651"/>
    </source>
</evidence>
<evidence type="ECO:0000256" key="5">
    <source>
        <dbReference type="ARBA" id="ARBA00022989"/>
    </source>
</evidence>
<reference evidence="9" key="1">
    <citation type="journal article" date="2017" name="Genome Announc.">
        <title>Draft Genome Sequence of Terrimicrobium sacchariphilum NM-5T, a Facultative Anaerobic Soil Bacterium of the Class Spartobacteria.</title>
        <authorList>
            <person name="Qiu Y.L."/>
            <person name="Tourlousse D.M."/>
            <person name="Matsuura N."/>
            <person name="Ohashi A."/>
            <person name="Sekiguchi Y."/>
        </authorList>
    </citation>
    <scope>NUCLEOTIDE SEQUENCE [LARGE SCALE GENOMIC DNA]</scope>
    <source>
        <strain evidence="9">NM-5</strain>
    </source>
</reference>
<dbReference type="EMBL" id="BDCO01000002">
    <property type="protein sequence ID" value="GAT33630.1"/>
    <property type="molecule type" value="Genomic_DNA"/>
</dbReference>
<evidence type="ECO:0000256" key="2">
    <source>
        <dbReference type="ARBA" id="ARBA00006228"/>
    </source>
</evidence>
<gene>
    <name evidence="8" type="ORF">TSACC_22047</name>
</gene>
<protein>
    <submittedName>
        <fullName evidence="8">Multicomponent K+:H+ antiporter subunit E</fullName>
    </submittedName>
</protein>
<dbReference type="OrthoDB" id="9800498at2"/>
<dbReference type="GO" id="GO:0008324">
    <property type="term" value="F:monoatomic cation transmembrane transporter activity"/>
    <property type="evidence" value="ECO:0007669"/>
    <property type="project" value="InterPro"/>
</dbReference>
<name>A0A146G7W8_TERSA</name>
<evidence type="ECO:0000256" key="3">
    <source>
        <dbReference type="ARBA" id="ARBA00022475"/>
    </source>
</evidence>
<organism evidence="8 9">
    <name type="scientific">Terrimicrobium sacchariphilum</name>
    <dbReference type="NCBI Taxonomy" id="690879"/>
    <lineage>
        <taxon>Bacteria</taxon>
        <taxon>Pseudomonadati</taxon>
        <taxon>Verrucomicrobiota</taxon>
        <taxon>Terrimicrobiia</taxon>
        <taxon>Terrimicrobiales</taxon>
        <taxon>Terrimicrobiaceae</taxon>
        <taxon>Terrimicrobium</taxon>
    </lineage>
</organism>
<proteinExistence type="inferred from homology"/>
<comment type="subcellular location">
    <subcellularLocation>
        <location evidence="1">Cell membrane</location>
        <topology evidence="1">Multi-pass membrane protein</topology>
    </subcellularLocation>
</comment>
<dbReference type="GO" id="GO:0005886">
    <property type="term" value="C:plasma membrane"/>
    <property type="evidence" value="ECO:0007669"/>
    <property type="project" value="UniProtKB-SubCell"/>
</dbReference>
<keyword evidence="4 7" id="KW-0812">Transmembrane</keyword>
<dbReference type="PANTHER" id="PTHR34584">
    <property type="entry name" value="NA(+)/H(+) ANTIPORTER SUBUNIT E1"/>
    <property type="match status" value="1"/>
</dbReference>
<dbReference type="STRING" id="690879.TSACC_22047"/>
<dbReference type="InterPro" id="IPR002758">
    <property type="entry name" value="Cation_antiport_E"/>
</dbReference>
<dbReference type="Pfam" id="PF01899">
    <property type="entry name" value="MNHE"/>
    <property type="match status" value="1"/>
</dbReference>
<evidence type="ECO:0000313" key="8">
    <source>
        <dbReference type="EMBL" id="GAT33630.1"/>
    </source>
</evidence>
<evidence type="ECO:0000256" key="7">
    <source>
        <dbReference type="SAM" id="Phobius"/>
    </source>
</evidence>
<dbReference type="InParanoid" id="A0A146G7W8"/>
<dbReference type="PANTHER" id="PTHR34584:SF1">
    <property type="entry name" value="NA(+)_H(+) ANTIPORTER SUBUNIT E1"/>
    <property type="match status" value="1"/>
</dbReference>
<dbReference type="AlphaFoldDB" id="A0A146G7W8"/>
<evidence type="ECO:0000256" key="4">
    <source>
        <dbReference type="ARBA" id="ARBA00022692"/>
    </source>
</evidence>
<keyword evidence="9" id="KW-1185">Reference proteome</keyword>
<feature type="transmembrane region" description="Helical" evidence="7">
    <location>
        <begin position="50"/>
        <end position="69"/>
    </location>
</feature>
<accession>A0A146G7W8</accession>
<comment type="similarity">
    <text evidence="2">Belongs to the CPA3 antiporters (TC 2.A.63) subunit E family.</text>
</comment>
<keyword evidence="5 7" id="KW-1133">Transmembrane helix</keyword>
<sequence>MIPGAVMHLLIALVAMFLSGNTTLGGLALGLVGGFALMALFRSALGCQHYIRRVVAVLAFGFIFLQQVVSSNLRLVGAVLRRDAGSLEGEYISYSVEGLTKLEVLLIAQCISLTPGTIVADKSADGRALILHTFASGSPEEIRNALDEGLKRPILAITR</sequence>
<evidence type="ECO:0000256" key="6">
    <source>
        <dbReference type="ARBA" id="ARBA00023136"/>
    </source>
</evidence>
<dbReference type="Proteomes" id="UP000076023">
    <property type="component" value="Unassembled WGS sequence"/>
</dbReference>
<evidence type="ECO:0000313" key="9">
    <source>
        <dbReference type="Proteomes" id="UP000076023"/>
    </source>
</evidence>
<keyword evidence="6 7" id="KW-0472">Membrane</keyword>